<accession>A0A8C8DSJ2</accession>
<proteinExistence type="predicted"/>
<keyword evidence="1" id="KW-0472">Membrane</keyword>
<organism evidence="2 3">
    <name type="scientific">Oryzias sinensis</name>
    <name type="common">Chinese medaka</name>
    <dbReference type="NCBI Taxonomy" id="183150"/>
    <lineage>
        <taxon>Eukaryota</taxon>
        <taxon>Metazoa</taxon>
        <taxon>Chordata</taxon>
        <taxon>Craniata</taxon>
        <taxon>Vertebrata</taxon>
        <taxon>Euteleostomi</taxon>
        <taxon>Actinopterygii</taxon>
        <taxon>Neopterygii</taxon>
        <taxon>Teleostei</taxon>
        <taxon>Neoteleostei</taxon>
        <taxon>Acanthomorphata</taxon>
        <taxon>Ovalentaria</taxon>
        <taxon>Atherinomorphae</taxon>
        <taxon>Beloniformes</taxon>
        <taxon>Adrianichthyidae</taxon>
        <taxon>Oryziinae</taxon>
        <taxon>Oryzias</taxon>
    </lineage>
</organism>
<dbReference type="PANTHER" id="PTHR39299:SF1">
    <property type="entry name" value="TRANSMEMBRANE PROTEIN"/>
    <property type="match status" value="1"/>
</dbReference>
<reference evidence="2" key="1">
    <citation type="submission" date="2025-08" db="UniProtKB">
        <authorList>
            <consortium name="Ensembl"/>
        </authorList>
    </citation>
    <scope>IDENTIFICATION</scope>
</reference>
<evidence type="ECO:0000256" key="1">
    <source>
        <dbReference type="SAM" id="Phobius"/>
    </source>
</evidence>
<keyword evidence="1" id="KW-1133">Transmembrane helix</keyword>
<protein>
    <submittedName>
        <fullName evidence="2">Uncharacterized protein</fullName>
    </submittedName>
</protein>
<name>A0A8C8DSJ2_9TELE</name>
<keyword evidence="1" id="KW-0812">Transmembrane</keyword>
<evidence type="ECO:0000313" key="3">
    <source>
        <dbReference type="Proteomes" id="UP000694383"/>
    </source>
</evidence>
<dbReference type="PANTHER" id="PTHR39299">
    <property type="entry name" value="TRANSMEMBRANE PROTEIN"/>
    <property type="match status" value="1"/>
</dbReference>
<feature type="transmembrane region" description="Helical" evidence="1">
    <location>
        <begin position="102"/>
        <end position="125"/>
    </location>
</feature>
<dbReference type="Proteomes" id="UP000694383">
    <property type="component" value="Unplaced"/>
</dbReference>
<keyword evidence="3" id="KW-1185">Reference proteome</keyword>
<evidence type="ECO:0000313" key="2">
    <source>
        <dbReference type="Ensembl" id="ENSOSIP00000026432.1"/>
    </source>
</evidence>
<dbReference type="AlphaFoldDB" id="A0A8C8DSJ2"/>
<dbReference type="GeneTree" id="ENSGT00970000197173"/>
<sequence>MVLGSVHSVGIIFCFLRSPHTMAFRVGGALESVQEQYFLSNLCFSMVTLDLQAQVRRCFERPELRQLTSLPVSPPAVFQLKLSRDRRWTVCSAFQVLKEAKVLVWVYMVQSLLQLALFVYLMYAVSPRHPWVKP</sequence>
<dbReference type="Ensembl" id="ENSOSIT00000027871.1">
    <property type="protein sequence ID" value="ENSOSIP00000026432.1"/>
    <property type="gene ID" value="ENSOSIG00000013894.1"/>
</dbReference>
<reference evidence="2" key="2">
    <citation type="submission" date="2025-09" db="UniProtKB">
        <authorList>
            <consortium name="Ensembl"/>
        </authorList>
    </citation>
    <scope>IDENTIFICATION</scope>
</reference>